<dbReference type="AlphaFoldDB" id="A0A6F9DK61"/>
<reference evidence="1" key="1">
    <citation type="submission" date="2020-04" db="EMBL/GenBank/DDBJ databases">
        <authorList>
            <person name="Neveu A P."/>
        </authorList>
    </citation>
    <scope>NUCLEOTIDE SEQUENCE</scope>
    <source>
        <tissue evidence="1">Whole embryo</tissue>
    </source>
</reference>
<evidence type="ECO:0000313" key="1">
    <source>
        <dbReference type="EMBL" id="CAB3263420.1"/>
    </source>
</evidence>
<dbReference type="PANTHER" id="PTHR34914:SF1">
    <property type="entry name" value="LYMPHOCYTE EXPANSION MOLECULE"/>
    <property type="match status" value="1"/>
</dbReference>
<dbReference type="EMBL" id="LR787558">
    <property type="protein sequence ID" value="CAB3263420.1"/>
    <property type="molecule type" value="mRNA"/>
</dbReference>
<dbReference type="PANTHER" id="PTHR34914">
    <property type="entry name" value="LYMPHOCYTE EXPANSION MOLECULE"/>
    <property type="match status" value="1"/>
</dbReference>
<gene>
    <name evidence="1" type="primary">Lexm</name>
</gene>
<accession>A0A6F9DK61</accession>
<protein>
    <submittedName>
        <fullName evidence="1">Uncharacterized protein C1orf177 homolog</fullName>
    </submittedName>
</protein>
<organism evidence="1">
    <name type="scientific">Phallusia mammillata</name>
    <dbReference type="NCBI Taxonomy" id="59560"/>
    <lineage>
        <taxon>Eukaryota</taxon>
        <taxon>Metazoa</taxon>
        <taxon>Chordata</taxon>
        <taxon>Tunicata</taxon>
        <taxon>Ascidiacea</taxon>
        <taxon>Phlebobranchia</taxon>
        <taxon>Ascidiidae</taxon>
        <taxon>Phallusia</taxon>
    </lineage>
</organism>
<name>A0A6F9DK61_9ASCI</name>
<dbReference type="InterPro" id="IPR033557">
    <property type="entry name" value="CIMAP2"/>
</dbReference>
<sequence>MATKLFQGAPFGTQTARFDVSGVHPQSKVPGTFTQVPYCKKSTDDLQRKLAPGTYHVDVGGFNEESVSERSSGPGWQQAYETMRMARIPHLLYREQWMKKKEQKRKLGPGTYNVNKLDFIESLEKKPSSTRGICATREQRFRKKFSSATPGPGTYGKGGEPSALLEERQAKSASIVGMLDAGSSTQRALPTVGCELAPGRYEKESFTEQILNKVVSKRGPYDLFTGERNKPNKTGHYAVVTASDLGPGEYNLSSFLDVWENEHRRKQGQFGKVQQYPDQPPERVYCCTLSQCPRRPNSPAPNSYSTDRKSDKIRDLPAFLSSAERSDKRAHKFFTGNTNPVGAGRYNVQRWSEAQHRYGSCHVFNSSQPRFYSRERDFYMKERVRAKDVPLSERVFLVGSARSRKHRATNGAPASA</sequence>
<dbReference type="InterPro" id="IPR010736">
    <property type="entry name" value="SHIPPO-rpt"/>
</dbReference>
<dbReference type="Pfam" id="PF07004">
    <property type="entry name" value="SHIPPO-rpt"/>
    <property type="match status" value="1"/>
</dbReference>
<proteinExistence type="evidence at transcript level"/>